<dbReference type="EMBL" id="JACWMY010000004">
    <property type="protein sequence ID" value="MBD1363967.1"/>
    <property type="molecule type" value="Genomic_DNA"/>
</dbReference>
<keyword evidence="2" id="KW-0489">Methyltransferase</keyword>
<dbReference type="InterPro" id="IPR029063">
    <property type="entry name" value="SAM-dependent_MTases_sf"/>
</dbReference>
<proteinExistence type="predicted"/>
<dbReference type="PANTHER" id="PTHR34009:SF2">
    <property type="entry name" value="PROTEIN STAR"/>
    <property type="match status" value="1"/>
</dbReference>
<sequence>MKPLLFINKLYNKLSKTNIKLSFSQSGEDSIILFLIRSLKITQVQYFDIGTNDPRNMNNTYILYLNGFRGICVEPDPFFHKQIKKYRPGDVLIPKGVAVEQQDKATFYVMDDPLLNTFSPQEAEKLVNTHHREIRKVLSVELIAINTIFEQYFKEDHCSVLSLDVEGLDLVILQSIDFSRFKPSIICVENIEYSENLTGKKDSFINEVLLEQGYILYADTYINSIFIDSNFLKK</sequence>
<dbReference type="GO" id="GO:0032259">
    <property type="term" value="P:methylation"/>
    <property type="evidence" value="ECO:0007669"/>
    <property type="project" value="UniProtKB-KW"/>
</dbReference>
<keyword evidence="2" id="KW-0808">Transferase</keyword>
<protein>
    <submittedName>
        <fullName evidence="2">FkbM family methyltransferase</fullName>
    </submittedName>
</protein>
<dbReference type="RefSeq" id="WP_191188636.1">
    <property type="nucleotide sequence ID" value="NZ_JACWMY010000004.1"/>
</dbReference>
<keyword evidence="3" id="KW-1185">Reference proteome</keyword>
<dbReference type="SUPFAM" id="SSF53335">
    <property type="entry name" value="S-adenosyl-L-methionine-dependent methyltransferases"/>
    <property type="match status" value="1"/>
</dbReference>
<feature type="domain" description="Methyltransferase FkbM" evidence="1">
    <location>
        <begin position="48"/>
        <end position="215"/>
    </location>
</feature>
<dbReference type="Pfam" id="PF05050">
    <property type="entry name" value="Methyltransf_21"/>
    <property type="match status" value="1"/>
</dbReference>
<evidence type="ECO:0000259" key="1">
    <source>
        <dbReference type="Pfam" id="PF05050"/>
    </source>
</evidence>
<dbReference type="PANTHER" id="PTHR34009">
    <property type="entry name" value="PROTEIN STAR"/>
    <property type="match status" value="1"/>
</dbReference>
<organism evidence="2 3">
    <name type="scientific">Mucilaginibacter pankratovii</name>
    <dbReference type="NCBI Taxonomy" id="2772110"/>
    <lineage>
        <taxon>Bacteria</taxon>
        <taxon>Pseudomonadati</taxon>
        <taxon>Bacteroidota</taxon>
        <taxon>Sphingobacteriia</taxon>
        <taxon>Sphingobacteriales</taxon>
        <taxon>Sphingobacteriaceae</taxon>
        <taxon>Mucilaginibacter</taxon>
    </lineage>
</organism>
<accession>A0ABR7WR23</accession>
<dbReference type="GO" id="GO:0008168">
    <property type="term" value="F:methyltransferase activity"/>
    <property type="evidence" value="ECO:0007669"/>
    <property type="project" value="UniProtKB-KW"/>
</dbReference>
<gene>
    <name evidence="2" type="ORF">IDJ77_09120</name>
</gene>
<reference evidence="2 3" key="1">
    <citation type="submission" date="2020-09" db="EMBL/GenBank/DDBJ databases">
        <title>Novel species of Mucilaginibacter isolated from a glacier on the Tibetan Plateau.</title>
        <authorList>
            <person name="Liu Q."/>
            <person name="Xin Y.-H."/>
        </authorList>
    </citation>
    <scope>NUCLEOTIDE SEQUENCE [LARGE SCALE GENOMIC DNA]</scope>
    <source>
        <strain evidence="2 3">ZT4R22</strain>
    </source>
</reference>
<evidence type="ECO:0000313" key="3">
    <source>
        <dbReference type="Proteomes" id="UP000606600"/>
    </source>
</evidence>
<evidence type="ECO:0000313" key="2">
    <source>
        <dbReference type="EMBL" id="MBD1363967.1"/>
    </source>
</evidence>
<dbReference type="Proteomes" id="UP000606600">
    <property type="component" value="Unassembled WGS sequence"/>
</dbReference>
<dbReference type="InterPro" id="IPR053202">
    <property type="entry name" value="EGF_Rcpt_Signaling_Reg"/>
</dbReference>
<dbReference type="InterPro" id="IPR006342">
    <property type="entry name" value="FkbM_mtfrase"/>
</dbReference>
<dbReference type="Gene3D" id="3.40.50.150">
    <property type="entry name" value="Vaccinia Virus protein VP39"/>
    <property type="match status" value="1"/>
</dbReference>
<comment type="caution">
    <text evidence="2">The sequence shown here is derived from an EMBL/GenBank/DDBJ whole genome shotgun (WGS) entry which is preliminary data.</text>
</comment>
<name>A0ABR7WR23_9SPHI</name>